<dbReference type="AlphaFoldDB" id="A0A370KFC1"/>
<evidence type="ECO:0000313" key="2">
    <source>
        <dbReference type="Proteomes" id="UP000254939"/>
    </source>
</evidence>
<reference evidence="1 2" key="1">
    <citation type="submission" date="2017-03" db="EMBL/GenBank/DDBJ databases">
        <title>Genome analysis of Rhizobial strains effectives or ineffectives for nitrogen fixation isolated from bean seeds.</title>
        <authorList>
            <person name="Peralta H."/>
            <person name="Aguilar-Vera A."/>
            <person name="Mora Y."/>
            <person name="Vargas-Lagunas C."/>
            <person name="Girard L."/>
            <person name="Mora J."/>
        </authorList>
    </citation>
    <scope>NUCLEOTIDE SEQUENCE [LARGE SCALE GENOMIC DNA]</scope>
    <source>
        <strain evidence="1 2">CCGM3</strain>
    </source>
</reference>
<comment type="caution">
    <text evidence="1">The sequence shown here is derived from an EMBL/GenBank/DDBJ whole genome shotgun (WGS) entry which is preliminary data.</text>
</comment>
<name>A0A370KFC1_9HYPH</name>
<gene>
    <name evidence="1" type="ORF">B5K06_31505</name>
</gene>
<dbReference type="RefSeq" id="WP_114715701.1">
    <property type="nucleotide sequence ID" value="NZ_KZ857269.1"/>
</dbReference>
<dbReference type="EMBL" id="NAAC01000045">
    <property type="protein sequence ID" value="RDJ03011.1"/>
    <property type="molecule type" value="Genomic_DNA"/>
</dbReference>
<organism evidence="1 2">
    <name type="scientific">Rhizobium grahamii</name>
    <dbReference type="NCBI Taxonomy" id="1120045"/>
    <lineage>
        <taxon>Bacteria</taxon>
        <taxon>Pseudomonadati</taxon>
        <taxon>Pseudomonadota</taxon>
        <taxon>Alphaproteobacteria</taxon>
        <taxon>Hyphomicrobiales</taxon>
        <taxon>Rhizobiaceae</taxon>
        <taxon>Rhizobium/Agrobacterium group</taxon>
        <taxon>Rhizobium</taxon>
    </lineage>
</organism>
<proteinExistence type="predicted"/>
<dbReference type="OrthoDB" id="8404418at2"/>
<dbReference type="Proteomes" id="UP000254939">
    <property type="component" value="Unassembled WGS sequence"/>
</dbReference>
<protein>
    <submittedName>
        <fullName evidence="1">Uncharacterized protein</fullName>
    </submittedName>
</protein>
<evidence type="ECO:0000313" key="1">
    <source>
        <dbReference type="EMBL" id="RDJ03011.1"/>
    </source>
</evidence>
<accession>A0A370KFC1</accession>
<sequence>MRLNRDGETSRSIHQDLVDARLAEANQFIDQFLLYVRDNHVGHDLVDEIELPISKRVLVVAFKIAIAAERRPNIRALLIRAGLTLAQYRPGLGNRITMTPVTPHGRSRQTQSDMFEQRLQRALMATANERILLDELYERACVESYN</sequence>